<feature type="domain" description="Xylanolytic transcriptional activator regulatory" evidence="7">
    <location>
        <begin position="53"/>
        <end position="252"/>
    </location>
</feature>
<comment type="caution">
    <text evidence="8">The sequence shown here is derived from an EMBL/GenBank/DDBJ whole genome shotgun (WGS) entry which is preliminary data.</text>
</comment>
<dbReference type="AlphaFoldDB" id="A0A507AXC8"/>
<keyword evidence="9" id="KW-1185">Reference proteome</keyword>
<evidence type="ECO:0000256" key="1">
    <source>
        <dbReference type="ARBA" id="ARBA00004123"/>
    </source>
</evidence>
<dbReference type="GO" id="GO:0005634">
    <property type="term" value="C:nucleus"/>
    <property type="evidence" value="ECO:0007669"/>
    <property type="project" value="UniProtKB-SubCell"/>
</dbReference>
<evidence type="ECO:0000256" key="4">
    <source>
        <dbReference type="ARBA" id="ARBA00023163"/>
    </source>
</evidence>
<dbReference type="CDD" id="cd12148">
    <property type="entry name" value="fungal_TF_MHR"/>
    <property type="match status" value="1"/>
</dbReference>
<dbReference type="Proteomes" id="UP000319257">
    <property type="component" value="Unassembled WGS sequence"/>
</dbReference>
<keyword evidence="2" id="KW-0479">Metal-binding</keyword>
<dbReference type="InParanoid" id="A0A507AXC8"/>
<keyword evidence="5" id="KW-0539">Nucleus</keyword>
<dbReference type="GO" id="GO:0006351">
    <property type="term" value="P:DNA-templated transcription"/>
    <property type="evidence" value="ECO:0007669"/>
    <property type="project" value="InterPro"/>
</dbReference>
<evidence type="ECO:0000313" key="9">
    <source>
        <dbReference type="Proteomes" id="UP000319257"/>
    </source>
</evidence>
<evidence type="ECO:0000256" key="2">
    <source>
        <dbReference type="ARBA" id="ARBA00022723"/>
    </source>
</evidence>
<evidence type="ECO:0000256" key="5">
    <source>
        <dbReference type="ARBA" id="ARBA00023242"/>
    </source>
</evidence>
<dbReference type="GeneID" id="41975422"/>
<dbReference type="PANTHER" id="PTHR47338:SF7">
    <property type="entry name" value="ZN(II)2CYS6 TRANSCRIPTION FACTOR (EUROFUNG)"/>
    <property type="match status" value="1"/>
</dbReference>
<dbReference type="InterPro" id="IPR007219">
    <property type="entry name" value="XnlR_reg_dom"/>
</dbReference>
<evidence type="ECO:0000256" key="6">
    <source>
        <dbReference type="SAM" id="MobiDB-lite"/>
    </source>
</evidence>
<dbReference type="OrthoDB" id="2563500at2759"/>
<dbReference type="Pfam" id="PF04082">
    <property type="entry name" value="Fungal_trans"/>
    <property type="match status" value="1"/>
</dbReference>
<dbReference type="RefSeq" id="XP_030992825.1">
    <property type="nucleotide sequence ID" value="XM_031142777.1"/>
</dbReference>
<dbReference type="InterPro" id="IPR050815">
    <property type="entry name" value="TF_fung"/>
</dbReference>
<dbReference type="GO" id="GO:0003677">
    <property type="term" value="F:DNA binding"/>
    <property type="evidence" value="ECO:0007669"/>
    <property type="project" value="InterPro"/>
</dbReference>
<reference evidence="8 9" key="1">
    <citation type="submission" date="2019-06" db="EMBL/GenBank/DDBJ databases">
        <title>Draft genome sequence of the filamentous fungus Phialemoniopsis curvata isolated from diesel fuel.</title>
        <authorList>
            <person name="Varaljay V.A."/>
            <person name="Lyon W.J."/>
            <person name="Crouch A.L."/>
            <person name="Drake C.E."/>
            <person name="Hollomon J.M."/>
            <person name="Nadeau L.J."/>
            <person name="Nunn H.S."/>
            <person name="Stevenson B.S."/>
            <person name="Bojanowski C.L."/>
            <person name="Crookes-Goodson W.J."/>
        </authorList>
    </citation>
    <scope>NUCLEOTIDE SEQUENCE [LARGE SCALE GENOMIC DNA]</scope>
    <source>
        <strain evidence="8 9">D216</strain>
    </source>
</reference>
<keyword evidence="4" id="KW-0804">Transcription</keyword>
<dbReference type="GO" id="GO:0008270">
    <property type="term" value="F:zinc ion binding"/>
    <property type="evidence" value="ECO:0007669"/>
    <property type="project" value="InterPro"/>
</dbReference>
<accession>A0A507AXC8</accession>
<evidence type="ECO:0000313" key="8">
    <source>
        <dbReference type="EMBL" id="TPX11114.1"/>
    </source>
</evidence>
<protein>
    <recommendedName>
        <fullName evidence="7">Xylanolytic transcriptional activator regulatory domain-containing protein</fullName>
    </recommendedName>
</protein>
<feature type="compositionally biased region" description="Low complexity" evidence="6">
    <location>
        <begin position="524"/>
        <end position="541"/>
    </location>
</feature>
<dbReference type="PANTHER" id="PTHR47338">
    <property type="entry name" value="ZN(II)2CYS6 TRANSCRIPTION FACTOR (EUROFUNG)-RELATED"/>
    <property type="match status" value="1"/>
</dbReference>
<dbReference type="STRING" id="1093900.A0A507AXC8"/>
<organism evidence="8 9">
    <name type="scientific">Thyridium curvatum</name>
    <dbReference type="NCBI Taxonomy" id="1093900"/>
    <lineage>
        <taxon>Eukaryota</taxon>
        <taxon>Fungi</taxon>
        <taxon>Dikarya</taxon>
        <taxon>Ascomycota</taxon>
        <taxon>Pezizomycotina</taxon>
        <taxon>Sordariomycetes</taxon>
        <taxon>Sordariomycetidae</taxon>
        <taxon>Thyridiales</taxon>
        <taxon>Thyridiaceae</taxon>
        <taxon>Thyridium</taxon>
    </lineage>
</organism>
<gene>
    <name evidence="8" type="ORF">E0L32_007975</name>
</gene>
<evidence type="ECO:0000259" key="7">
    <source>
        <dbReference type="Pfam" id="PF04082"/>
    </source>
</evidence>
<keyword evidence="3" id="KW-0805">Transcription regulation</keyword>
<sequence length="660" mass="74419">MQNSPSPVTLVNRKLSTHVNFAQDAELEQVANDFQWLYDARLPTEKSSLKKLIDLFFSRVHQLRCTGFIHPPSFMHSFDRGTLVEDYGDALIYIICAFGARCLYIDDTDRQRHAFSGVVPGRQWADRAEDLVLEGIKKPSLDNLMAMVLVCDYGFVADNYEVIFQLVGCCYRLVRLLGLDDPSHTVVPRTCEEATRYESQRRLVWSCFILDQTVGSGVEPNLNWQTYPPIPLPLSDHDFLSQVIPDTSSLPTMEIFDDPAMSGRLNMRAHIVHIFWLRGQVLKMLRKHRLSTDPWISGSEFLSLIDRIGRWYQNLPENLLLDETRAYIHKEMNVLSSIFFLHLGYHLAVTDLTRVALPGFNFPLANAFRNAPGEFRAQVQRRARYHADEVTRIIRLGLSHADRAFEDAFCYVAAFEATKIQIVDTAVAGITGHTKERRRIEEDIRTNIRLISRKGRDATVMHRRTLMPLLTRFGFHSIALEWGQSRRSSPTTQGVDITGPDTANHLSAISILRLARSKMEERAASASSPSETATSEASRTADLSRQPPIIFGASPTTALHQGSSPSGSILHQQQHQMAPIPNILDSSTLPVIHAHHEPIPMYPEDQSFFQGDFADLGGSPMETLSPGSYMRLADEMSEFLTWGRTASEHVWGGYPGDGLE</sequence>
<name>A0A507AXC8_9PEZI</name>
<feature type="region of interest" description="Disordered" evidence="6">
    <location>
        <begin position="520"/>
        <end position="575"/>
    </location>
</feature>
<dbReference type="EMBL" id="SKBQ01000050">
    <property type="protein sequence ID" value="TPX11114.1"/>
    <property type="molecule type" value="Genomic_DNA"/>
</dbReference>
<comment type="subcellular location">
    <subcellularLocation>
        <location evidence="1">Nucleus</location>
    </subcellularLocation>
</comment>
<proteinExistence type="predicted"/>
<dbReference type="GO" id="GO:0000981">
    <property type="term" value="F:DNA-binding transcription factor activity, RNA polymerase II-specific"/>
    <property type="evidence" value="ECO:0007669"/>
    <property type="project" value="InterPro"/>
</dbReference>
<feature type="compositionally biased region" description="Polar residues" evidence="6">
    <location>
        <begin position="554"/>
        <end position="575"/>
    </location>
</feature>
<evidence type="ECO:0000256" key="3">
    <source>
        <dbReference type="ARBA" id="ARBA00023015"/>
    </source>
</evidence>